<dbReference type="Pfam" id="PF01593">
    <property type="entry name" value="Amino_oxidase"/>
    <property type="match status" value="1"/>
</dbReference>
<gene>
    <name evidence="4" type="ORF">HLB44_26760</name>
</gene>
<dbReference type="PANTHER" id="PTHR42923">
    <property type="entry name" value="PROTOPORPHYRINOGEN OXIDASE"/>
    <property type="match status" value="1"/>
</dbReference>
<dbReference type="InterPro" id="IPR002937">
    <property type="entry name" value="Amino_oxidase"/>
</dbReference>
<keyword evidence="2" id="KW-0812">Transmembrane</keyword>
<keyword evidence="2" id="KW-1133">Transmembrane helix</keyword>
<dbReference type="EMBL" id="JABRWJ010000009">
    <property type="protein sequence ID" value="NRF70610.1"/>
    <property type="molecule type" value="Genomic_DNA"/>
</dbReference>
<protein>
    <submittedName>
        <fullName evidence="4">FAD-dependent oxidoreductase</fullName>
    </submittedName>
</protein>
<organism evidence="4 5">
    <name type="scientific">Pseudaquabacterium terrae</name>
    <dbReference type="NCBI Taxonomy" id="2732868"/>
    <lineage>
        <taxon>Bacteria</taxon>
        <taxon>Pseudomonadati</taxon>
        <taxon>Pseudomonadota</taxon>
        <taxon>Betaproteobacteria</taxon>
        <taxon>Burkholderiales</taxon>
        <taxon>Sphaerotilaceae</taxon>
        <taxon>Pseudaquabacterium</taxon>
    </lineage>
</organism>
<dbReference type="Gene3D" id="3.40.50.720">
    <property type="entry name" value="NAD(P)-binding Rossmann-like Domain"/>
    <property type="match status" value="1"/>
</dbReference>
<feature type="region of interest" description="Disordered" evidence="1">
    <location>
        <begin position="418"/>
        <end position="438"/>
    </location>
</feature>
<dbReference type="Gene3D" id="3.50.50.60">
    <property type="entry name" value="FAD/NAD(P)-binding domain"/>
    <property type="match status" value="1"/>
</dbReference>
<dbReference type="InterPro" id="IPR050464">
    <property type="entry name" value="Zeta_carotene_desat/Oxidored"/>
</dbReference>
<dbReference type="InterPro" id="IPR036188">
    <property type="entry name" value="FAD/NAD-bd_sf"/>
</dbReference>
<evidence type="ECO:0000313" key="5">
    <source>
        <dbReference type="Proteomes" id="UP000737171"/>
    </source>
</evidence>
<evidence type="ECO:0000259" key="3">
    <source>
        <dbReference type="Pfam" id="PF01593"/>
    </source>
</evidence>
<keyword evidence="2" id="KW-0472">Membrane</keyword>
<dbReference type="Proteomes" id="UP000737171">
    <property type="component" value="Unassembled WGS sequence"/>
</dbReference>
<evidence type="ECO:0000256" key="2">
    <source>
        <dbReference type="SAM" id="Phobius"/>
    </source>
</evidence>
<keyword evidence="5" id="KW-1185">Reference proteome</keyword>
<accession>A0ABX2EPN6</accession>
<dbReference type="RefSeq" id="WP_173130105.1">
    <property type="nucleotide sequence ID" value="NZ_JABRWJ010000009.1"/>
</dbReference>
<evidence type="ECO:0000313" key="4">
    <source>
        <dbReference type="EMBL" id="NRF70610.1"/>
    </source>
</evidence>
<feature type="domain" description="Amine oxidase" evidence="3">
    <location>
        <begin position="186"/>
        <end position="638"/>
    </location>
</feature>
<sequence>MADDQQAREIKVAVVGGGIAGLTAAWALLNRGYKVTLYEERMHLGGKMGAHPARIPLWRPRKQWQPGAKEAAEAYIDVDQGAFHSEAAADKLSAAMDRGEVPAFILEALRFHYLGVMKRLGLEIPALDVWADEWELLRAVETLPPGHRRVTRLFDDSPHLVGARDKWEICYTGVKVRGLEALTLAFRVAIYDRRDGRLALELSDTAYHEHCYHMFLNWYRNFWALMEEVGLERSTAFRPHDEVVHVLPGTMPLARRSQVMTTLGDFSRGAENLLSGAASVPDLFLWMYSMVDLVSHQFDPGRYLDRRSVHAFLSSRWYATEQSVRFHEHLLAKAFAVPTYFSSAYTYRKYVAYTMAAPDPMLWVLHGDSYTALFEPFEERLKDKGLKIRRGLQVRGISRGAGPLRMEVRASDILGAPRSRGGRRVADDGEAPADAAGDTSLSSFTPDYIVLAVPPSALARITFDFRTAVPGLASVRKLQSAVTASLDLHFVRPLDGIPPSHMVLRQSALGLTLMDNAQAWHDDDPDPCRRRPTQLSVAVTDFYKIDGMSKAEATTAIIEDLRRFFDFRDEDIDFTRTYLQMNDGEPLFINEVGSEPWRPGTRTELRGLFLAGDFCENDIGVVTVEGAVVSGLLAARAVQAQLREDRPEICATDPLFEEIPILQPETLPLASAEAVKALLLPQAAMAYAASKKMEWARCPERALTPRDLQFHLEQALQSAGAAPAIGAGLAAQAAQWVADQHARGRA</sequence>
<reference evidence="4 5" key="1">
    <citation type="submission" date="2020-05" db="EMBL/GenBank/DDBJ databases">
        <title>Aquincola sp. isolate from soil.</title>
        <authorList>
            <person name="Han J."/>
            <person name="Kim D.-U."/>
        </authorList>
    </citation>
    <scope>NUCLEOTIDE SEQUENCE [LARGE SCALE GENOMIC DNA]</scope>
    <source>
        <strain evidence="4 5">S2</strain>
    </source>
</reference>
<feature type="transmembrane region" description="Helical" evidence="2">
    <location>
        <begin position="12"/>
        <end position="29"/>
    </location>
</feature>
<comment type="caution">
    <text evidence="4">The sequence shown here is derived from an EMBL/GenBank/DDBJ whole genome shotgun (WGS) entry which is preliminary data.</text>
</comment>
<evidence type="ECO:0000256" key="1">
    <source>
        <dbReference type="SAM" id="MobiDB-lite"/>
    </source>
</evidence>
<dbReference type="SUPFAM" id="SSF51905">
    <property type="entry name" value="FAD/NAD(P)-binding domain"/>
    <property type="match status" value="2"/>
</dbReference>
<name>A0ABX2EPN6_9BURK</name>
<dbReference type="Pfam" id="PF13450">
    <property type="entry name" value="NAD_binding_8"/>
    <property type="match status" value="1"/>
</dbReference>
<proteinExistence type="predicted"/>